<name>A0AAE0C8T0_9CHLO</name>
<feature type="region of interest" description="Disordered" evidence="1">
    <location>
        <begin position="336"/>
        <end position="400"/>
    </location>
</feature>
<feature type="region of interest" description="Disordered" evidence="1">
    <location>
        <begin position="196"/>
        <end position="237"/>
    </location>
</feature>
<feature type="region of interest" description="Disordered" evidence="1">
    <location>
        <begin position="133"/>
        <end position="165"/>
    </location>
</feature>
<evidence type="ECO:0000313" key="2">
    <source>
        <dbReference type="EMBL" id="KAK3250528.1"/>
    </source>
</evidence>
<evidence type="ECO:0000313" key="3">
    <source>
        <dbReference type="Proteomes" id="UP001190700"/>
    </source>
</evidence>
<dbReference type="Gene3D" id="3.30.2010.10">
    <property type="entry name" value="Metalloproteases ('zincins'), catalytic domain"/>
    <property type="match status" value="1"/>
</dbReference>
<feature type="compositionally biased region" description="Low complexity" evidence="1">
    <location>
        <begin position="390"/>
        <end position="400"/>
    </location>
</feature>
<gene>
    <name evidence="2" type="ORF">CYMTET_40095</name>
</gene>
<sequence length="795" mass="85413">MTSVAVHRGSGELGSLSHRRSQPLNSFAAAPVVDAESQVHKKSLATLSADLQNRTVASLRPVDFTVRDPLRHDGNRPQPSTRDRGQASPRHSNLLSQAETFRPGGAGVVPSLHLQSMGGKSMDPPYNAWKTPREEPAMLTGGTSPRRLPPVSLGGSGNGATPRMERKPATLLPTEGEEGELIEMWLNGMLDKLPTHLPRIGPAGSVASDPDPTQPARSSSAEGAAGRQLEAPDNAGSGAFPGLECAGLARPQLNVMGLGTESIDRLYRGLFIHAVSFQRFINQVALATCAPPACCSPTAERLSRACPRHLCTSSLLQPHRGETESGVPMGEMKARGWHGARGRAPPGPCTGPHIALHTPAAKSRSQAEADRPPVESSTGSSTARNRKHVPATAPPTTTTDTAEFKKDLTVIPAITEKFTEANISMNWDYNDVSSLKRAMGVVLNLPSGANAPLPILRSTNMLGMTMDRMGHALSLDLADLVEKVTPIDLNKDWLMHPLVEESTAELHAATGMHQVVHTLQSAHLCSALLSGLDLGIEVNDRQLPQLFIIVNEAANILQMEVPRVLILTTKTPEVHAMHIPGHRPCVVISGAAMDLLDPTELQAMVAAKMLLISRMEYRLACTAAMLLQFQPELIKSIEGVAAHWDTSVKPALDRWRRYIDLTGDRAALLVAQSISIVASAIMKICSGSPVLSGALNVDALMEAASNMTAMESTKLMSESDPNHLLAANNSLAVMRVREIQRFAESEHFGTLMNHSTPILHKFKRPSSPKSSYQGKRRCVSTTRPSLWSGLAAAKY</sequence>
<dbReference type="EMBL" id="LGRX02026650">
    <property type="protein sequence ID" value="KAK3250528.1"/>
    <property type="molecule type" value="Genomic_DNA"/>
</dbReference>
<feature type="region of interest" description="Disordered" evidence="1">
    <location>
        <begin position="66"/>
        <end position="92"/>
    </location>
</feature>
<feature type="compositionally biased region" description="Basic and acidic residues" evidence="1">
    <location>
        <begin position="66"/>
        <end position="85"/>
    </location>
</feature>
<dbReference type="AlphaFoldDB" id="A0AAE0C8T0"/>
<organism evidence="2 3">
    <name type="scientific">Cymbomonas tetramitiformis</name>
    <dbReference type="NCBI Taxonomy" id="36881"/>
    <lineage>
        <taxon>Eukaryota</taxon>
        <taxon>Viridiplantae</taxon>
        <taxon>Chlorophyta</taxon>
        <taxon>Pyramimonadophyceae</taxon>
        <taxon>Pyramimonadales</taxon>
        <taxon>Pyramimonadaceae</taxon>
        <taxon>Cymbomonas</taxon>
    </lineage>
</organism>
<protein>
    <submittedName>
        <fullName evidence="2">Uncharacterized protein</fullName>
    </submittedName>
</protein>
<accession>A0AAE0C8T0</accession>
<keyword evidence="3" id="KW-1185">Reference proteome</keyword>
<reference evidence="2 3" key="1">
    <citation type="journal article" date="2015" name="Genome Biol. Evol.">
        <title>Comparative Genomics of a Bacterivorous Green Alga Reveals Evolutionary Causalities and Consequences of Phago-Mixotrophic Mode of Nutrition.</title>
        <authorList>
            <person name="Burns J.A."/>
            <person name="Paasch A."/>
            <person name="Narechania A."/>
            <person name="Kim E."/>
        </authorList>
    </citation>
    <scope>NUCLEOTIDE SEQUENCE [LARGE SCALE GENOMIC DNA]</scope>
    <source>
        <strain evidence="2 3">PLY_AMNH</strain>
    </source>
</reference>
<dbReference type="Proteomes" id="UP001190700">
    <property type="component" value="Unassembled WGS sequence"/>
</dbReference>
<evidence type="ECO:0000256" key="1">
    <source>
        <dbReference type="SAM" id="MobiDB-lite"/>
    </source>
</evidence>
<comment type="caution">
    <text evidence="2">The sequence shown here is derived from an EMBL/GenBank/DDBJ whole genome shotgun (WGS) entry which is preliminary data.</text>
</comment>
<feature type="compositionally biased region" description="Low complexity" evidence="1">
    <location>
        <begin position="216"/>
        <end position="227"/>
    </location>
</feature>
<proteinExistence type="predicted"/>